<comment type="caution">
    <text evidence="1">The sequence shown here is derived from an EMBL/GenBank/DDBJ whole genome shotgun (WGS) entry which is preliminary data.</text>
</comment>
<keyword evidence="2" id="KW-1185">Reference proteome</keyword>
<gene>
    <name evidence="1" type="ORF">CLMAG_21420</name>
</gene>
<evidence type="ECO:0000313" key="2">
    <source>
        <dbReference type="Proteomes" id="UP000076603"/>
    </source>
</evidence>
<dbReference type="Proteomes" id="UP000076603">
    <property type="component" value="Unassembled WGS sequence"/>
</dbReference>
<organism evidence="1 2">
    <name type="scientific">Clostridium magnum DSM 2767</name>
    <dbReference type="NCBI Taxonomy" id="1121326"/>
    <lineage>
        <taxon>Bacteria</taxon>
        <taxon>Bacillati</taxon>
        <taxon>Bacillota</taxon>
        <taxon>Clostridia</taxon>
        <taxon>Eubacteriales</taxon>
        <taxon>Clostridiaceae</taxon>
        <taxon>Clostridium</taxon>
    </lineage>
</organism>
<reference evidence="1 2" key="1">
    <citation type="submission" date="2016-04" db="EMBL/GenBank/DDBJ databases">
        <title>Genome sequence of Clostridium magnum DSM 2767.</title>
        <authorList>
            <person name="Poehlein A."/>
            <person name="Uhlig R."/>
            <person name="Fischer R."/>
            <person name="Bahl H."/>
            <person name="Daniel R."/>
        </authorList>
    </citation>
    <scope>NUCLEOTIDE SEQUENCE [LARGE SCALE GENOMIC DNA]</scope>
    <source>
        <strain evidence="1 2">DSM 2767</strain>
    </source>
</reference>
<name>A0A162T7Q9_9CLOT</name>
<dbReference type="PATRIC" id="fig|1121326.3.peg.2133"/>
<dbReference type="AlphaFoldDB" id="A0A162T7Q9"/>
<evidence type="ECO:0000313" key="1">
    <source>
        <dbReference type="EMBL" id="KZL92333.1"/>
    </source>
</evidence>
<dbReference type="EMBL" id="LWAE01000002">
    <property type="protein sequence ID" value="KZL92333.1"/>
    <property type="molecule type" value="Genomic_DNA"/>
</dbReference>
<accession>A0A162T7Q9</accession>
<proteinExistence type="predicted"/>
<protein>
    <submittedName>
        <fullName evidence="1">Uncharacterized protein</fullName>
    </submittedName>
</protein>
<sequence length="32" mass="3815">MVTNLYIYAKRTARYECSIYKVKVCKLLQVLC</sequence>